<gene>
    <name evidence="2" type="ORF">MYCIT1_LOCUS35742</name>
</gene>
<name>A0AAD2Q7Q0_9AGAR</name>
<dbReference type="Proteomes" id="UP001295794">
    <property type="component" value="Unassembled WGS sequence"/>
</dbReference>
<dbReference type="AlphaFoldDB" id="A0AAD2Q7Q0"/>
<evidence type="ECO:0000256" key="1">
    <source>
        <dbReference type="SAM" id="MobiDB-lite"/>
    </source>
</evidence>
<sequence>ERLQSDALVAQPGVSTPTYHSLFWSLAPSGVRMKSLTSRTAELVMYSPRRAPPSPSPPSAAKTSCLLPTSVLCATRSFMRVSMNTAAAPEVWRRISLWQKPGLTVSMTTGVEEGKRSLKARTKKTLRTGGCSDAGRSGKQHPYVW</sequence>
<feature type="region of interest" description="Disordered" evidence="1">
    <location>
        <begin position="114"/>
        <end position="145"/>
    </location>
</feature>
<organism evidence="2 3">
    <name type="scientific">Mycena citricolor</name>
    <dbReference type="NCBI Taxonomy" id="2018698"/>
    <lineage>
        <taxon>Eukaryota</taxon>
        <taxon>Fungi</taxon>
        <taxon>Dikarya</taxon>
        <taxon>Basidiomycota</taxon>
        <taxon>Agaricomycotina</taxon>
        <taxon>Agaricomycetes</taxon>
        <taxon>Agaricomycetidae</taxon>
        <taxon>Agaricales</taxon>
        <taxon>Marasmiineae</taxon>
        <taxon>Mycenaceae</taxon>
        <taxon>Mycena</taxon>
    </lineage>
</organism>
<feature type="non-terminal residue" evidence="2">
    <location>
        <position position="1"/>
    </location>
</feature>
<reference evidence="2" key="1">
    <citation type="submission" date="2023-11" db="EMBL/GenBank/DDBJ databases">
        <authorList>
            <person name="De Vega J J."/>
            <person name="De Vega J J."/>
        </authorList>
    </citation>
    <scope>NUCLEOTIDE SEQUENCE</scope>
</reference>
<dbReference type="EMBL" id="CAVNYO010000466">
    <property type="protein sequence ID" value="CAK5283302.1"/>
    <property type="molecule type" value="Genomic_DNA"/>
</dbReference>
<evidence type="ECO:0000313" key="3">
    <source>
        <dbReference type="Proteomes" id="UP001295794"/>
    </source>
</evidence>
<feature type="compositionally biased region" description="Basic residues" evidence="1">
    <location>
        <begin position="117"/>
        <end position="126"/>
    </location>
</feature>
<comment type="caution">
    <text evidence="2">The sequence shown here is derived from an EMBL/GenBank/DDBJ whole genome shotgun (WGS) entry which is preliminary data.</text>
</comment>
<evidence type="ECO:0000313" key="2">
    <source>
        <dbReference type="EMBL" id="CAK5283302.1"/>
    </source>
</evidence>
<accession>A0AAD2Q7Q0</accession>
<keyword evidence="3" id="KW-1185">Reference proteome</keyword>
<proteinExistence type="predicted"/>
<protein>
    <submittedName>
        <fullName evidence="2">Uncharacterized protein</fullName>
    </submittedName>
</protein>